<evidence type="ECO:0000313" key="1">
    <source>
        <dbReference type="EMBL" id="CAG9773170.1"/>
    </source>
</evidence>
<evidence type="ECO:0000313" key="2">
    <source>
        <dbReference type="Proteomes" id="UP001152799"/>
    </source>
</evidence>
<dbReference type="EMBL" id="OU892285">
    <property type="protein sequence ID" value="CAG9773170.1"/>
    <property type="molecule type" value="Genomic_DNA"/>
</dbReference>
<dbReference type="OrthoDB" id="6782876at2759"/>
<reference evidence="1" key="1">
    <citation type="submission" date="2022-01" db="EMBL/GenBank/DDBJ databases">
        <authorList>
            <person name="King R."/>
        </authorList>
    </citation>
    <scope>NUCLEOTIDE SEQUENCE</scope>
</reference>
<dbReference type="AlphaFoldDB" id="A0A9N9N137"/>
<protein>
    <submittedName>
        <fullName evidence="1">Uncharacterized protein</fullName>
    </submittedName>
</protein>
<dbReference type="Proteomes" id="UP001152799">
    <property type="component" value="Chromosome 9"/>
</dbReference>
<proteinExistence type="predicted"/>
<gene>
    <name evidence="1" type="ORF">CEUTPL_LOCUS13569</name>
</gene>
<organism evidence="1 2">
    <name type="scientific">Ceutorhynchus assimilis</name>
    <name type="common">cabbage seed weevil</name>
    <dbReference type="NCBI Taxonomy" id="467358"/>
    <lineage>
        <taxon>Eukaryota</taxon>
        <taxon>Metazoa</taxon>
        <taxon>Ecdysozoa</taxon>
        <taxon>Arthropoda</taxon>
        <taxon>Hexapoda</taxon>
        <taxon>Insecta</taxon>
        <taxon>Pterygota</taxon>
        <taxon>Neoptera</taxon>
        <taxon>Endopterygota</taxon>
        <taxon>Coleoptera</taxon>
        <taxon>Polyphaga</taxon>
        <taxon>Cucujiformia</taxon>
        <taxon>Curculionidae</taxon>
        <taxon>Ceutorhynchinae</taxon>
        <taxon>Ceutorhynchus</taxon>
    </lineage>
</organism>
<name>A0A9N9N137_9CUCU</name>
<keyword evidence="2" id="KW-1185">Reference proteome</keyword>
<accession>A0A9N9N137</accession>
<sequence>MAEQEWITQQCQEIEHLDAKHDTLNLHKHIIREAAELFNKKQAGILVDNQGKIKPDTKEKLPKWCNYIKNLFSDNRSEHPEKFSNQGIDITKEEVQHAISLDKTRKASYRSISGLYALDKPNSIVILKIKVILTALKDSKCNFSETLHFAKVENSNMKKFGNQPPITELIENTVSHITKFSWKTSERKNLKLFACGEEDETLSEKDLQSANENNLEDSKIRELDILPKGKVPQLIHNECESLVFVSDSSKGVEKPSQFVDTDIDNNSGDFPEFLRKSKREIKIPQRLN</sequence>